<proteinExistence type="predicted"/>
<evidence type="ECO:0008006" key="4">
    <source>
        <dbReference type="Google" id="ProtNLM"/>
    </source>
</evidence>
<dbReference type="AlphaFoldDB" id="A0A1G1VS33"/>
<dbReference type="Proteomes" id="UP000179233">
    <property type="component" value="Unassembled WGS sequence"/>
</dbReference>
<evidence type="ECO:0000313" key="3">
    <source>
        <dbReference type="Proteomes" id="UP000179233"/>
    </source>
</evidence>
<gene>
    <name evidence="2" type="ORF">A2786_01225</name>
</gene>
<keyword evidence="1" id="KW-0812">Transmembrane</keyword>
<keyword evidence="1" id="KW-1133">Transmembrane helix</keyword>
<feature type="transmembrane region" description="Helical" evidence="1">
    <location>
        <begin position="21"/>
        <end position="45"/>
    </location>
</feature>
<keyword evidence="1" id="KW-0472">Membrane</keyword>
<evidence type="ECO:0000256" key="1">
    <source>
        <dbReference type="SAM" id="Phobius"/>
    </source>
</evidence>
<name>A0A1G1VS33_9BACT</name>
<sequence length="470" mass="51803">MKLHSSKLYALRSTLYAQNGSILISLLITAAIFSIVIYSLLAVIATQFDFTFRQVAGDQAYHIAEAGINYYRWHLFQAPTDFSDGTGGPGPYEHEYRDPQGAPIGNFSLEITPPGEGSTIVTIKSTGRTLRYPTIQRSITVRLGQTSYASFAFLSNASLWLGSGMTVNGRAHTNTGIRQDGVNTSLITSAQETYVCGKETGCSPPEDKPGVWGTGVDQSLWKFPVTLIDFNAISYDFGKLKSEAQANGVYYGPSGYYGYNLIFKDNGTVDIYQVISAKREHGWAVNDGCANRRQTIQNQTLLATYSLSDAPVIFLEDFTWISGTVNGRTTVVAAKFPIQTAKTDVWITDNLKYLAKDGNHALGLIANNDIYFVRDVPDDFEVDAALLAQQGAVIRHGYLSYCGDHPSAVRNSLSIYGSLISYEKSYWNFGTEPISGFRTRTITFDPNIAINPPPYYPSFGTYDLISWTEL</sequence>
<protein>
    <recommendedName>
        <fullName evidence="4">Type 4 fimbrial biogenesis protein PilX N-terminal domain-containing protein</fullName>
    </recommendedName>
</protein>
<evidence type="ECO:0000313" key="2">
    <source>
        <dbReference type="EMBL" id="OGY18124.1"/>
    </source>
</evidence>
<organism evidence="2 3">
    <name type="scientific">Candidatus Chisholmbacteria bacterium RIFCSPHIGHO2_01_FULL_52_32</name>
    <dbReference type="NCBI Taxonomy" id="1797591"/>
    <lineage>
        <taxon>Bacteria</taxon>
        <taxon>Candidatus Chisholmiibacteriota</taxon>
    </lineage>
</organism>
<accession>A0A1G1VS33</accession>
<comment type="caution">
    <text evidence="2">The sequence shown here is derived from an EMBL/GenBank/DDBJ whole genome shotgun (WGS) entry which is preliminary data.</text>
</comment>
<reference evidence="2 3" key="1">
    <citation type="journal article" date="2016" name="Nat. Commun.">
        <title>Thousands of microbial genomes shed light on interconnected biogeochemical processes in an aquifer system.</title>
        <authorList>
            <person name="Anantharaman K."/>
            <person name="Brown C.T."/>
            <person name="Hug L.A."/>
            <person name="Sharon I."/>
            <person name="Castelle C.J."/>
            <person name="Probst A.J."/>
            <person name="Thomas B.C."/>
            <person name="Singh A."/>
            <person name="Wilkins M.J."/>
            <person name="Karaoz U."/>
            <person name="Brodie E.L."/>
            <person name="Williams K.H."/>
            <person name="Hubbard S.S."/>
            <person name="Banfield J.F."/>
        </authorList>
    </citation>
    <scope>NUCLEOTIDE SEQUENCE [LARGE SCALE GENOMIC DNA]</scope>
</reference>
<dbReference type="EMBL" id="MHCJ01000003">
    <property type="protein sequence ID" value="OGY18124.1"/>
    <property type="molecule type" value="Genomic_DNA"/>
</dbReference>